<dbReference type="EMBL" id="BDSP01000130">
    <property type="protein sequence ID" value="GAX18450.1"/>
    <property type="molecule type" value="Genomic_DNA"/>
</dbReference>
<dbReference type="InterPro" id="IPR029063">
    <property type="entry name" value="SAM-dependent_MTases_sf"/>
</dbReference>
<sequence>MDVRWRQVMVEIIESSVQPDARLLDMATGTADVALLLHKQMPQAQIVGLDPSNNMLDVGRTKTAHTDHIHLQQADAQQFAKLFGPNHFDGATMAFGIRNVPDRNKALCEIHQVLKDQARFCILEFSEPDDSFGIMGQMARWFIRNAVPTVGAILSGAPREYWHLQNSIQQFPSPKEFGHILESLACAGEKAFRLDEIRHLNFGSVQIYSLVALKQSAVDAKMEHGETA</sequence>
<dbReference type="SUPFAM" id="SSF53335">
    <property type="entry name" value="S-adenosyl-L-methionine-dependent methyltransferases"/>
    <property type="match status" value="1"/>
</dbReference>
<gene>
    <name evidence="4" type="ORF">FisN_2Lh105</name>
</gene>
<dbReference type="Proteomes" id="UP000198406">
    <property type="component" value="Unassembled WGS sequence"/>
</dbReference>
<dbReference type="NCBIfam" id="TIGR01934">
    <property type="entry name" value="MenG_MenH_UbiE"/>
    <property type="match status" value="1"/>
</dbReference>
<proteinExistence type="predicted"/>
<evidence type="ECO:0000256" key="3">
    <source>
        <dbReference type="ARBA" id="ARBA00022691"/>
    </source>
</evidence>
<reference evidence="4 5" key="1">
    <citation type="journal article" date="2015" name="Plant Cell">
        <title>Oil accumulation by the oleaginous diatom Fistulifera solaris as revealed by the genome and transcriptome.</title>
        <authorList>
            <person name="Tanaka T."/>
            <person name="Maeda Y."/>
            <person name="Veluchamy A."/>
            <person name="Tanaka M."/>
            <person name="Abida H."/>
            <person name="Marechal E."/>
            <person name="Bowler C."/>
            <person name="Muto M."/>
            <person name="Sunaga Y."/>
            <person name="Tanaka M."/>
            <person name="Yoshino T."/>
            <person name="Taniguchi T."/>
            <person name="Fukuda Y."/>
            <person name="Nemoto M."/>
            <person name="Matsumoto M."/>
            <person name="Wong P.S."/>
            <person name="Aburatani S."/>
            <person name="Fujibuchi W."/>
        </authorList>
    </citation>
    <scope>NUCLEOTIDE SEQUENCE [LARGE SCALE GENOMIC DNA]</scope>
    <source>
        <strain evidence="4 5">JPCC DA0580</strain>
    </source>
</reference>
<comment type="caution">
    <text evidence="4">The sequence shown here is derived from an EMBL/GenBank/DDBJ whole genome shotgun (WGS) entry which is preliminary data.</text>
</comment>
<dbReference type="Pfam" id="PF01209">
    <property type="entry name" value="Ubie_methyltran"/>
    <property type="match status" value="1"/>
</dbReference>
<evidence type="ECO:0000256" key="1">
    <source>
        <dbReference type="ARBA" id="ARBA00022603"/>
    </source>
</evidence>
<dbReference type="GO" id="GO:0008168">
    <property type="term" value="F:methyltransferase activity"/>
    <property type="evidence" value="ECO:0007669"/>
    <property type="project" value="UniProtKB-KW"/>
</dbReference>
<name>A0A1Z5JWP8_FISSO</name>
<keyword evidence="1" id="KW-0489">Methyltransferase</keyword>
<dbReference type="OrthoDB" id="6329284at2759"/>
<evidence type="ECO:0008006" key="6">
    <source>
        <dbReference type="Google" id="ProtNLM"/>
    </source>
</evidence>
<dbReference type="InParanoid" id="A0A1Z5JWP8"/>
<organism evidence="4 5">
    <name type="scientific">Fistulifera solaris</name>
    <name type="common">Oleaginous diatom</name>
    <dbReference type="NCBI Taxonomy" id="1519565"/>
    <lineage>
        <taxon>Eukaryota</taxon>
        <taxon>Sar</taxon>
        <taxon>Stramenopiles</taxon>
        <taxon>Ochrophyta</taxon>
        <taxon>Bacillariophyta</taxon>
        <taxon>Bacillariophyceae</taxon>
        <taxon>Bacillariophycidae</taxon>
        <taxon>Naviculales</taxon>
        <taxon>Naviculaceae</taxon>
        <taxon>Fistulifera</taxon>
    </lineage>
</organism>
<dbReference type="AlphaFoldDB" id="A0A1Z5JWP8"/>
<keyword evidence="2" id="KW-0808">Transferase</keyword>
<dbReference type="PANTHER" id="PTHR43591:SF24">
    <property type="entry name" value="2-METHOXY-6-POLYPRENYL-1,4-BENZOQUINOL METHYLASE, MITOCHONDRIAL"/>
    <property type="match status" value="1"/>
</dbReference>
<evidence type="ECO:0000313" key="5">
    <source>
        <dbReference type="Proteomes" id="UP000198406"/>
    </source>
</evidence>
<keyword evidence="5" id="KW-1185">Reference proteome</keyword>
<accession>A0A1Z5JWP8</accession>
<evidence type="ECO:0000256" key="2">
    <source>
        <dbReference type="ARBA" id="ARBA00022679"/>
    </source>
</evidence>
<dbReference type="InterPro" id="IPR004033">
    <property type="entry name" value="UbiE/COQ5_MeTrFase"/>
</dbReference>
<keyword evidence="3" id="KW-0949">S-adenosyl-L-methionine</keyword>
<dbReference type="GO" id="GO:0032259">
    <property type="term" value="P:methylation"/>
    <property type="evidence" value="ECO:0007669"/>
    <property type="project" value="UniProtKB-KW"/>
</dbReference>
<dbReference type="PROSITE" id="PS51608">
    <property type="entry name" value="SAM_MT_UBIE"/>
    <property type="match status" value="1"/>
</dbReference>
<evidence type="ECO:0000313" key="4">
    <source>
        <dbReference type="EMBL" id="GAX18450.1"/>
    </source>
</evidence>
<dbReference type="Gene3D" id="3.40.50.150">
    <property type="entry name" value="Vaccinia Virus protein VP39"/>
    <property type="match status" value="1"/>
</dbReference>
<protein>
    <recommendedName>
        <fullName evidence="6">2-methoxy-6-polyprenyl-1,4-benzoquinol methylase</fullName>
    </recommendedName>
</protein>
<dbReference type="PANTHER" id="PTHR43591">
    <property type="entry name" value="METHYLTRANSFERASE"/>
    <property type="match status" value="1"/>
</dbReference>